<evidence type="ECO:0000313" key="2">
    <source>
        <dbReference type="EMBL" id="GBG81845.1"/>
    </source>
</evidence>
<name>A0A388LHX2_CHABU</name>
<comment type="caution">
    <text evidence="2">The sequence shown here is derived from an EMBL/GenBank/DDBJ whole genome shotgun (WGS) entry which is preliminary data.</text>
</comment>
<protein>
    <submittedName>
        <fullName evidence="2">Uncharacterized protein</fullName>
    </submittedName>
</protein>
<organism evidence="2 3">
    <name type="scientific">Chara braunii</name>
    <name type="common">Braun's stonewort</name>
    <dbReference type="NCBI Taxonomy" id="69332"/>
    <lineage>
        <taxon>Eukaryota</taxon>
        <taxon>Viridiplantae</taxon>
        <taxon>Streptophyta</taxon>
        <taxon>Charophyceae</taxon>
        <taxon>Charales</taxon>
        <taxon>Characeae</taxon>
        <taxon>Chara</taxon>
    </lineage>
</organism>
<feature type="non-terminal residue" evidence="2">
    <location>
        <position position="144"/>
    </location>
</feature>
<dbReference type="AlphaFoldDB" id="A0A388LHX2"/>
<feature type="chain" id="PRO_5017365789" evidence="1">
    <location>
        <begin position="24"/>
        <end position="144"/>
    </location>
</feature>
<feature type="signal peptide" evidence="1">
    <location>
        <begin position="1"/>
        <end position="23"/>
    </location>
</feature>
<keyword evidence="3" id="KW-1185">Reference proteome</keyword>
<dbReference type="STRING" id="69332.A0A388LHX2"/>
<dbReference type="Proteomes" id="UP000265515">
    <property type="component" value="Unassembled WGS sequence"/>
</dbReference>
<accession>A0A388LHX2</accession>
<dbReference type="EMBL" id="BFEA01000388">
    <property type="protein sequence ID" value="GBG81845.1"/>
    <property type="molecule type" value="Genomic_DNA"/>
</dbReference>
<sequence>MLMMGVLFVVAVLINHRVTFDNADFNTENDSASRRWTLRRSAAAAGGGEWSYKALATEQEAMWDSIDAVAEWLWPVSLKMALRGLRPLKACRRACKGFEKGELLTEPRAHETMSVKNLPRSFFWGNVNGVNYLTPIRNQHIPKY</sequence>
<proteinExistence type="predicted"/>
<gene>
    <name evidence="2" type="ORF">CBR_g34027</name>
</gene>
<keyword evidence="1" id="KW-0732">Signal</keyword>
<evidence type="ECO:0000256" key="1">
    <source>
        <dbReference type="SAM" id="SignalP"/>
    </source>
</evidence>
<evidence type="ECO:0000313" key="3">
    <source>
        <dbReference type="Proteomes" id="UP000265515"/>
    </source>
</evidence>
<dbReference type="Gramene" id="GBG81845">
    <property type="protein sequence ID" value="GBG81845"/>
    <property type="gene ID" value="CBR_g34027"/>
</dbReference>
<reference evidence="2 3" key="1">
    <citation type="journal article" date="2018" name="Cell">
        <title>The Chara Genome: Secondary Complexity and Implications for Plant Terrestrialization.</title>
        <authorList>
            <person name="Nishiyama T."/>
            <person name="Sakayama H."/>
            <person name="Vries J.D."/>
            <person name="Buschmann H."/>
            <person name="Saint-Marcoux D."/>
            <person name="Ullrich K.K."/>
            <person name="Haas F.B."/>
            <person name="Vanderstraeten L."/>
            <person name="Becker D."/>
            <person name="Lang D."/>
            <person name="Vosolsobe S."/>
            <person name="Rombauts S."/>
            <person name="Wilhelmsson P.K.I."/>
            <person name="Janitza P."/>
            <person name="Kern R."/>
            <person name="Heyl A."/>
            <person name="Rumpler F."/>
            <person name="Villalobos L.I.A.C."/>
            <person name="Clay J.M."/>
            <person name="Skokan R."/>
            <person name="Toyoda A."/>
            <person name="Suzuki Y."/>
            <person name="Kagoshima H."/>
            <person name="Schijlen E."/>
            <person name="Tajeshwar N."/>
            <person name="Catarino B."/>
            <person name="Hetherington A.J."/>
            <person name="Saltykova A."/>
            <person name="Bonnot C."/>
            <person name="Breuninger H."/>
            <person name="Symeonidi A."/>
            <person name="Radhakrishnan G.V."/>
            <person name="Van Nieuwerburgh F."/>
            <person name="Deforce D."/>
            <person name="Chang C."/>
            <person name="Karol K.G."/>
            <person name="Hedrich R."/>
            <person name="Ulvskov P."/>
            <person name="Glockner G."/>
            <person name="Delwiche C.F."/>
            <person name="Petrasek J."/>
            <person name="Van de Peer Y."/>
            <person name="Friml J."/>
            <person name="Beilby M."/>
            <person name="Dolan L."/>
            <person name="Kohara Y."/>
            <person name="Sugano S."/>
            <person name="Fujiyama A."/>
            <person name="Delaux P.-M."/>
            <person name="Quint M."/>
            <person name="TheiBen G."/>
            <person name="Hagemann M."/>
            <person name="Harholt J."/>
            <person name="Dunand C."/>
            <person name="Zachgo S."/>
            <person name="Langdale J."/>
            <person name="Maumus F."/>
            <person name="Straeten D.V.D."/>
            <person name="Gould S.B."/>
            <person name="Rensing S.A."/>
        </authorList>
    </citation>
    <scope>NUCLEOTIDE SEQUENCE [LARGE SCALE GENOMIC DNA]</scope>
    <source>
        <strain evidence="2 3">S276</strain>
    </source>
</reference>
<dbReference type="OrthoDB" id="190265at2759"/>